<dbReference type="SUPFAM" id="SSF158472">
    <property type="entry name" value="HAMP domain-like"/>
    <property type="match status" value="1"/>
</dbReference>
<organism evidence="6 7">
    <name type="scientific">Candidatus Sherwoodlollariibacterium unditelluris</name>
    <dbReference type="NCBI Taxonomy" id="1974757"/>
    <lineage>
        <taxon>Bacteria</taxon>
        <taxon>Pseudomonadati</taxon>
        <taxon>Candidatus Omnitrophota</taxon>
        <taxon>Candidatus Sherwoodlollariibacterium</taxon>
    </lineage>
</organism>
<keyword evidence="3" id="KW-0812">Transmembrane</keyword>
<dbReference type="InterPro" id="IPR029016">
    <property type="entry name" value="GAF-like_dom_sf"/>
</dbReference>
<dbReference type="Pfam" id="PF13185">
    <property type="entry name" value="GAF_2"/>
    <property type="match status" value="1"/>
</dbReference>
<comment type="caution">
    <text evidence="6">The sequence shown here is derived from an EMBL/GenBank/DDBJ whole genome shotgun (WGS) entry which is preliminary data.</text>
</comment>
<feature type="transmembrane region" description="Helical" evidence="3">
    <location>
        <begin position="20"/>
        <end position="41"/>
    </location>
</feature>
<dbReference type="PROSITE" id="PS50887">
    <property type="entry name" value="GGDEF"/>
    <property type="match status" value="1"/>
</dbReference>
<sequence length="471" mass="52535">MMKQKNISLSSRGLKHKLMISAALMSVLPLLICTYFVSQYILPRVGLKIDIIASLLISVFISAIGFFVAKEVFDRVLSVTSDAKIIAAGDLTHRLGAFGEDEVGVLGDALNKLTQRIRSNMEELRIYGERTTEINLGIQKRVIVLSGLLQISSQISQADKLDDILKIAVEKAKSLANSDLAYLFFRGENQETFCVRVAEGLNSDYLIDTKIGPTEDAFYELVNANKALVLDKQDLLPKDLSLFIRDKLKLKNTLALPVYLRKRVVAMLGIGNMRDGFSYTKEDEELLDIFAKQIAIAIENDILAHNVKKLEVKDTLTGLYNEAFMHSRLAEEIKRAIVYRRPCAFIIIDIDNFRKYNEFFGSLQGESVIKRIAALIKDSVSEIDRVGRTGDDEFAVIVPEKNKRQAQELAETIRKKVEFSYSEDAGPEKKITISAGASENPVDGITAEGLIVKAKELLQAAKKQGRNRVAV</sequence>
<dbReference type="SMART" id="SM00065">
    <property type="entry name" value="GAF"/>
    <property type="match status" value="1"/>
</dbReference>
<dbReference type="EC" id="2.7.7.65" evidence="1"/>
<evidence type="ECO:0000313" key="6">
    <source>
        <dbReference type="EMBL" id="PIP19572.1"/>
    </source>
</evidence>
<dbReference type="InterPro" id="IPR029787">
    <property type="entry name" value="Nucleotide_cyclase"/>
</dbReference>
<dbReference type="InterPro" id="IPR003660">
    <property type="entry name" value="HAMP_dom"/>
</dbReference>
<gene>
    <name evidence="6" type="ORF">COX41_02150</name>
</gene>
<dbReference type="SMART" id="SM00267">
    <property type="entry name" value="GGDEF"/>
    <property type="match status" value="1"/>
</dbReference>
<dbReference type="PROSITE" id="PS50885">
    <property type="entry name" value="HAMP"/>
    <property type="match status" value="1"/>
</dbReference>
<dbReference type="CDD" id="cd06225">
    <property type="entry name" value="HAMP"/>
    <property type="match status" value="1"/>
</dbReference>
<keyword evidence="3" id="KW-0472">Membrane</keyword>
<dbReference type="GO" id="GO:1902201">
    <property type="term" value="P:negative regulation of bacterial-type flagellum-dependent cell motility"/>
    <property type="evidence" value="ECO:0007669"/>
    <property type="project" value="TreeGrafter"/>
</dbReference>
<protein>
    <recommendedName>
        <fullName evidence="1">diguanylate cyclase</fullName>
        <ecNumber evidence="1">2.7.7.65</ecNumber>
    </recommendedName>
</protein>
<dbReference type="GO" id="GO:0007165">
    <property type="term" value="P:signal transduction"/>
    <property type="evidence" value="ECO:0007669"/>
    <property type="project" value="InterPro"/>
</dbReference>
<evidence type="ECO:0000256" key="1">
    <source>
        <dbReference type="ARBA" id="ARBA00012528"/>
    </source>
</evidence>
<accession>A0A2G9YKA5</accession>
<dbReference type="AlphaFoldDB" id="A0A2G9YKA5"/>
<comment type="catalytic activity">
    <reaction evidence="2">
        <text>2 GTP = 3',3'-c-di-GMP + 2 diphosphate</text>
        <dbReference type="Rhea" id="RHEA:24898"/>
        <dbReference type="ChEBI" id="CHEBI:33019"/>
        <dbReference type="ChEBI" id="CHEBI:37565"/>
        <dbReference type="ChEBI" id="CHEBI:58805"/>
        <dbReference type="EC" id="2.7.7.65"/>
    </reaction>
</comment>
<dbReference type="SUPFAM" id="SSF55781">
    <property type="entry name" value="GAF domain-like"/>
    <property type="match status" value="1"/>
</dbReference>
<dbReference type="SUPFAM" id="SSF55073">
    <property type="entry name" value="Nucleotide cyclase"/>
    <property type="match status" value="1"/>
</dbReference>
<evidence type="ECO:0000256" key="2">
    <source>
        <dbReference type="ARBA" id="ARBA00034247"/>
    </source>
</evidence>
<evidence type="ECO:0000256" key="3">
    <source>
        <dbReference type="SAM" id="Phobius"/>
    </source>
</evidence>
<dbReference type="NCBIfam" id="TIGR00254">
    <property type="entry name" value="GGDEF"/>
    <property type="match status" value="1"/>
</dbReference>
<dbReference type="InterPro" id="IPR043128">
    <property type="entry name" value="Rev_trsase/Diguanyl_cyclase"/>
</dbReference>
<feature type="domain" description="GGDEF" evidence="5">
    <location>
        <begin position="341"/>
        <end position="471"/>
    </location>
</feature>
<dbReference type="PANTHER" id="PTHR45138">
    <property type="entry name" value="REGULATORY COMPONENTS OF SENSORY TRANSDUCTION SYSTEM"/>
    <property type="match status" value="1"/>
</dbReference>
<dbReference type="InterPro" id="IPR000160">
    <property type="entry name" value="GGDEF_dom"/>
</dbReference>
<dbReference type="GO" id="GO:0052621">
    <property type="term" value="F:diguanylate cyclase activity"/>
    <property type="evidence" value="ECO:0007669"/>
    <property type="project" value="UniProtKB-EC"/>
</dbReference>
<dbReference type="Gene3D" id="6.10.340.10">
    <property type="match status" value="1"/>
</dbReference>
<dbReference type="InterPro" id="IPR003018">
    <property type="entry name" value="GAF"/>
</dbReference>
<dbReference type="SMART" id="SM00304">
    <property type="entry name" value="HAMP"/>
    <property type="match status" value="1"/>
</dbReference>
<name>A0A2G9YKA5_9BACT</name>
<proteinExistence type="predicted"/>
<evidence type="ECO:0000313" key="7">
    <source>
        <dbReference type="Proteomes" id="UP000231292"/>
    </source>
</evidence>
<dbReference type="Gene3D" id="3.30.450.40">
    <property type="match status" value="1"/>
</dbReference>
<dbReference type="Pfam" id="PF00672">
    <property type="entry name" value="HAMP"/>
    <property type="match status" value="1"/>
</dbReference>
<evidence type="ECO:0000259" key="5">
    <source>
        <dbReference type="PROSITE" id="PS50887"/>
    </source>
</evidence>
<dbReference type="Pfam" id="PF00990">
    <property type="entry name" value="GGDEF"/>
    <property type="match status" value="1"/>
</dbReference>
<reference evidence="6 7" key="1">
    <citation type="submission" date="2017-09" db="EMBL/GenBank/DDBJ databases">
        <title>Depth-based differentiation of microbial function through sediment-hosted aquifers and enrichment of novel symbionts in the deep terrestrial subsurface.</title>
        <authorList>
            <person name="Probst A.J."/>
            <person name="Ladd B."/>
            <person name="Jarett J.K."/>
            <person name="Geller-Mcgrath D.E."/>
            <person name="Sieber C.M."/>
            <person name="Emerson J.B."/>
            <person name="Anantharaman K."/>
            <person name="Thomas B.C."/>
            <person name="Malmstrom R."/>
            <person name="Stieglmeier M."/>
            <person name="Klingl A."/>
            <person name="Woyke T."/>
            <person name="Ryan C.M."/>
            <person name="Banfield J.F."/>
        </authorList>
    </citation>
    <scope>NUCLEOTIDE SEQUENCE [LARGE SCALE GENOMIC DNA]</scope>
    <source>
        <strain evidence="6">CG23_combo_of_CG06-09_8_20_14_all_41_10</strain>
    </source>
</reference>
<dbReference type="Proteomes" id="UP000231292">
    <property type="component" value="Unassembled WGS sequence"/>
</dbReference>
<dbReference type="GO" id="GO:0043709">
    <property type="term" value="P:cell adhesion involved in single-species biofilm formation"/>
    <property type="evidence" value="ECO:0007669"/>
    <property type="project" value="TreeGrafter"/>
</dbReference>
<dbReference type="EMBL" id="PCRK01000045">
    <property type="protein sequence ID" value="PIP19572.1"/>
    <property type="molecule type" value="Genomic_DNA"/>
</dbReference>
<feature type="domain" description="HAMP" evidence="4">
    <location>
        <begin position="70"/>
        <end position="122"/>
    </location>
</feature>
<feature type="transmembrane region" description="Helical" evidence="3">
    <location>
        <begin position="47"/>
        <end position="69"/>
    </location>
</feature>
<dbReference type="InterPro" id="IPR050469">
    <property type="entry name" value="Diguanylate_Cyclase"/>
</dbReference>
<evidence type="ECO:0000259" key="4">
    <source>
        <dbReference type="PROSITE" id="PS50885"/>
    </source>
</evidence>
<dbReference type="GO" id="GO:0005886">
    <property type="term" value="C:plasma membrane"/>
    <property type="evidence" value="ECO:0007669"/>
    <property type="project" value="TreeGrafter"/>
</dbReference>
<dbReference type="CDD" id="cd01949">
    <property type="entry name" value="GGDEF"/>
    <property type="match status" value="1"/>
</dbReference>
<dbReference type="PANTHER" id="PTHR45138:SF9">
    <property type="entry name" value="DIGUANYLATE CYCLASE DGCM-RELATED"/>
    <property type="match status" value="1"/>
</dbReference>
<keyword evidence="3" id="KW-1133">Transmembrane helix</keyword>
<dbReference type="Gene3D" id="3.30.70.270">
    <property type="match status" value="1"/>
</dbReference>